<evidence type="ECO:0000256" key="2">
    <source>
        <dbReference type="ARBA" id="ARBA00022481"/>
    </source>
</evidence>
<dbReference type="InterPro" id="IPR036163">
    <property type="entry name" value="HMA_dom_sf"/>
</dbReference>
<evidence type="ECO:0000259" key="8">
    <source>
        <dbReference type="PROSITE" id="PS50846"/>
    </source>
</evidence>
<dbReference type="Gene3D" id="3.30.70.100">
    <property type="match status" value="1"/>
</dbReference>
<dbReference type="PROSITE" id="PS50846">
    <property type="entry name" value="HMA_2"/>
    <property type="match status" value="1"/>
</dbReference>
<evidence type="ECO:0000256" key="4">
    <source>
        <dbReference type="ARBA" id="ARBA00023289"/>
    </source>
</evidence>
<keyword evidence="3" id="KW-0479">Metal-binding</keyword>
<feature type="region of interest" description="Disordered" evidence="6">
    <location>
        <begin position="85"/>
        <end position="127"/>
    </location>
</feature>
<dbReference type="CDD" id="cd00371">
    <property type="entry name" value="HMA"/>
    <property type="match status" value="1"/>
</dbReference>
<keyword evidence="10" id="KW-1185">Reference proteome</keyword>
<keyword evidence="4" id="KW-0636">Prenylation</keyword>
<comment type="caution">
    <text evidence="9">The sequence shown here is derived from an EMBL/GenBank/DDBJ whole genome shotgun (WGS) entry which is preliminary data.</text>
</comment>
<dbReference type="Proteomes" id="UP000249390">
    <property type="component" value="Unassembled WGS sequence"/>
</dbReference>
<feature type="compositionally biased region" description="Low complexity" evidence="6">
    <location>
        <begin position="87"/>
        <end position="127"/>
    </location>
</feature>
<dbReference type="AlphaFoldDB" id="A0A328D7D9"/>
<proteinExistence type="inferred from homology"/>
<comment type="similarity">
    <text evidence="5">Belongs to the HIPP family.</text>
</comment>
<organism evidence="9 10">
    <name type="scientific">Cuscuta australis</name>
    <dbReference type="NCBI Taxonomy" id="267555"/>
    <lineage>
        <taxon>Eukaryota</taxon>
        <taxon>Viridiplantae</taxon>
        <taxon>Streptophyta</taxon>
        <taxon>Embryophyta</taxon>
        <taxon>Tracheophyta</taxon>
        <taxon>Spermatophyta</taxon>
        <taxon>Magnoliopsida</taxon>
        <taxon>eudicotyledons</taxon>
        <taxon>Gunneridae</taxon>
        <taxon>Pentapetalae</taxon>
        <taxon>asterids</taxon>
        <taxon>lamiids</taxon>
        <taxon>Solanales</taxon>
        <taxon>Convolvulaceae</taxon>
        <taxon>Cuscuteae</taxon>
        <taxon>Cuscuta</taxon>
        <taxon>Cuscuta subgen. Grammica</taxon>
        <taxon>Cuscuta sect. Cleistogrammica</taxon>
    </lineage>
</organism>
<evidence type="ECO:0000313" key="9">
    <source>
        <dbReference type="EMBL" id="RAL40241.1"/>
    </source>
</evidence>
<feature type="signal peptide" evidence="7">
    <location>
        <begin position="1"/>
        <end position="18"/>
    </location>
</feature>
<sequence>MNFLIFFRVLIFLKFCFQFFMQTCVLRVNIHCDGCKQKVKKILQRIEGVYQVSIDNELQKVTVCGSVEAAKLIKKLVSSGKHAELWSNQKPNQNQKQKPNNNPSQPNNPTPNQNNNNSKAQKHQQQQNLMKHLEALKNQQQQNPKLPFMAGLDEMLYGGNHEVGEEHGEEEINLLRQQAAQQIALFQQQRAQLDNAKKSLAALDNGGNLVTKKQNMGHNPGGIDEKTMAALRMSLAEGGKMVGNGNDINAMMNLAGFHVNNGGGNNGNHHQHLAALMAAQANHQNHHHQVPYQQNTMAQGQNGHFPGHHGGYHHPSSMMMYNRSPFIPPSTGYHPHHHYYYYNNYGQSQPYPTYVDPNHHLYPTHDQSASTMVSDENSSSCSIM</sequence>
<keyword evidence="7" id="KW-0732">Signal</keyword>
<evidence type="ECO:0000256" key="5">
    <source>
        <dbReference type="ARBA" id="ARBA00024045"/>
    </source>
</evidence>
<evidence type="ECO:0000256" key="6">
    <source>
        <dbReference type="SAM" id="MobiDB-lite"/>
    </source>
</evidence>
<dbReference type="InterPro" id="IPR006121">
    <property type="entry name" value="HMA_dom"/>
</dbReference>
<protein>
    <recommendedName>
        <fullName evidence="8">HMA domain-containing protein</fullName>
    </recommendedName>
</protein>
<keyword evidence="2" id="KW-0488">Methylation</keyword>
<feature type="chain" id="PRO_5016429832" description="HMA domain-containing protein" evidence="7">
    <location>
        <begin position="19"/>
        <end position="384"/>
    </location>
</feature>
<dbReference type="PANTHER" id="PTHR45868">
    <property type="entry name" value="HEAVY METAL-ASSOCIATED ISOPRENYLATED PLANT PROTEIN 33-RELATED"/>
    <property type="match status" value="1"/>
</dbReference>
<dbReference type="GO" id="GO:0009626">
    <property type="term" value="P:plant-type hypersensitive response"/>
    <property type="evidence" value="ECO:0007669"/>
    <property type="project" value="UniProtKB-KW"/>
</dbReference>
<feature type="domain" description="HMA" evidence="8">
    <location>
        <begin position="21"/>
        <end position="84"/>
    </location>
</feature>
<gene>
    <name evidence="9" type="ORF">DM860_008381</name>
</gene>
<accession>A0A328D7D9</accession>
<dbReference type="SUPFAM" id="SSF55008">
    <property type="entry name" value="HMA, heavy metal-associated domain"/>
    <property type="match status" value="1"/>
</dbReference>
<evidence type="ECO:0000313" key="10">
    <source>
        <dbReference type="Proteomes" id="UP000249390"/>
    </source>
</evidence>
<evidence type="ECO:0000256" key="7">
    <source>
        <dbReference type="SAM" id="SignalP"/>
    </source>
</evidence>
<name>A0A328D7D9_9ASTE</name>
<evidence type="ECO:0000256" key="3">
    <source>
        <dbReference type="ARBA" id="ARBA00022723"/>
    </source>
</evidence>
<dbReference type="EMBL" id="NQVE01000195">
    <property type="protein sequence ID" value="RAL40241.1"/>
    <property type="molecule type" value="Genomic_DNA"/>
</dbReference>
<dbReference type="Pfam" id="PF00403">
    <property type="entry name" value="HMA"/>
    <property type="match status" value="1"/>
</dbReference>
<feature type="region of interest" description="Disordered" evidence="6">
    <location>
        <begin position="363"/>
        <end position="384"/>
    </location>
</feature>
<feature type="compositionally biased region" description="Polar residues" evidence="6">
    <location>
        <begin position="365"/>
        <end position="384"/>
    </location>
</feature>
<comment type="subcellular location">
    <subcellularLocation>
        <location evidence="1">Membrane</location>
        <topology evidence="1">Peripheral membrane protein</topology>
    </subcellularLocation>
</comment>
<dbReference type="GO" id="GO:0016020">
    <property type="term" value="C:membrane"/>
    <property type="evidence" value="ECO:0007669"/>
    <property type="project" value="UniProtKB-SubCell"/>
</dbReference>
<dbReference type="PANTHER" id="PTHR45868:SF19">
    <property type="entry name" value="HEAVY METAL-ASSOCIATED ISOPRENYLATED PLANT PROTEIN 37"/>
    <property type="match status" value="1"/>
</dbReference>
<reference evidence="9 10" key="1">
    <citation type="submission" date="2018-06" db="EMBL/GenBank/DDBJ databases">
        <title>The Genome of Cuscuta australis (Dodder) Provides Insight into the Evolution of Plant Parasitism.</title>
        <authorList>
            <person name="Liu H."/>
        </authorList>
    </citation>
    <scope>NUCLEOTIDE SEQUENCE [LARGE SCALE GENOMIC DNA]</scope>
    <source>
        <strain evidence="10">cv. Yunnan</strain>
        <tissue evidence="9">Vines</tissue>
    </source>
</reference>
<evidence type="ECO:0000256" key="1">
    <source>
        <dbReference type="ARBA" id="ARBA00004170"/>
    </source>
</evidence>
<keyword evidence="4" id="KW-0449">Lipoprotein</keyword>
<dbReference type="GO" id="GO:0046872">
    <property type="term" value="F:metal ion binding"/>
    <property type="evidence" value="ECO:0007669"/>
    <property type="project" value="UniProtKB-KW"/>
</dbReference>